<gene>
    <name evidence="2" type="ORF">MYXE_43520</name>
</gene>
<dbReference type="KEGG" id="mxe:MYXE_43520"/>
<accession>A0AAD1M350</accession>
<dbReference type="Proteomes" id="UP000464624">
    <property type="component" value="Chromosome"/>
</dbReference>
<evidence type="ECO:0000313" key="3">
    <source>
        <dbReference type="Proteomes" id="UP000464624"/>
    </source>
</evidence>
<dbReference type="EMBL" id="AP022314">
    <property type="protein sequence ID" value="BBU24562.1"/>
    <property type="molecule type" value="Genomic_DNA"/>
</dbReference>
<evidence type="ECO:0000313" key="2">
    <source>
        <dbReference type="EMBL" id="BBU24562.1"/>
    </source>
</evidence>
<feature type="signal peptide" evidence="1">
    <location>
        <begin position="1"/>
        <end position="18"/>
    </location>
</feature>
<protein>
    <submittedName>
        <fullName evidence="2">Uncharacterized protein</fullName>
    </submittedName>
</protein>
<dbReference type="AlphaFoldDB" id="A0AAD1M350"/>
<feature type="chain" id="PRO_5042104821" evidence="1">
    <location>
        <begin position="19"/>
        <end position="184"/>
    </location>
</feature>
<keyword evidence="1" id="KW-0732">Signal</keyword>
<evidence type="ECO:0000256" key="1">
    <source>
        <dbReference type="SAM" id="SignalP"/>
    </source>
</evidence>
<reference evidence="2 3" key="1">
    <citation type="submission" date="2019-12" db="EMBL/GenBank/DDBJ databases">
        <title>Complete genome sequence of Mycolicibacterium xenopi str. JCM15661T.</title>
        <authorList>
            <person name="Yoshida M."/>
            <person name="Fukano H."/>
            <person name="Asakura T."/>
            <person name="Hoshino Y."/>
        </authorList>
    </citation>
    <scope>NUCLEOTIDE SEQUENCE [LARGE SCALE GENOMIC DNA]</scope>
    <source>
        <strain evidence="2 3">JCM 15661T</strain>
    </source>
</reference>
<organism evidence="2 3">
    <name type="scientific">Mycobacterium xenopi</name>
    <dbReference type="NCBI Taxonomy" id="1789"/>
    <lineage>
        <taxon>Bacteria</taxon>
        <taxon>Bacillati</taxon>
        <taxon>Actinomycetota</taxon>
        <taxon>Actinomycetes</taxon>
        <taxon>Mycobacteriales</taxon>
        <taxon>Mycobacteriaceae</taxon>
        <taxon>Mycobacterium</taxon>
    </lineage>
</organism>
<name>A0AAD1M350_MYCXE</name>
<sequence length="184" mass="19189">MRFVATVLLWLTTTVALAVAVPATWAQRNVVDANGYAAMAQQAAADPALQSAVASQLTAKACSLVSHHGSRADAGLVRGLATAYTAGPSFPPQFAQANRIAHGWAFAGTEPGPDPWVIDLAPLLNDTAFRQMLADMNIYLPAVTAVPLTVSAPKSLRPGQLHPLATWGPWVSLGATVLTGAARR</sequence>
<proteinExistence type="predicted"/>